<dbReference type="EMBL" id="FQNC01000020">
    <property type="protein sequence ID" value="SGY25233.1"/>
    <property type="molecule type" value="Genomic_DNA"/>
</dbReference>
<comment type="cofactor">
    <cofactor evidence="1">
        <name>Zn(2+)</name>
        <dbReference type="ChEBI" id="CHEBI:29105"/>
    </cofactor>
</comment>
<proteinExistence type="predicted"/>
<dbReference type="InterPro" id="IPR011059">
    <property type="entry name" value="Metal-dep_hydrolase_composite"/>
</dbReference>
<dbReference type="PANTHER" id="PTHR11271:SF6">
    <property type="entry name" value="GUANINE DEAMINASE"/>
    <property type="match status" value="1"/>
</dbReference>
<dbReference type="PANTHER" id="PTHR11271">
    <property type="entry name" value="GUANINE DEAMINASE"/>
    <property type="match status" value="1"/>
</dbReference>
<reference evidence="6 7" key="1">
    <citation type="submission" date="2016-11" db="EMBL/GenBank/DDBJ databases">
        <authorList>
            <person name="Jaros S."/>
            <person name="Januszkiewicz K."/>
            <person name="Wedrychowicz H."/>
        </authorList>
    </citation>
    <scope>NUCLEOTIDE SEQUENCE [LARGE SCALE GENOMIC DNA]</scope>
</reference>
<evidence type="ECO:0000313" key="6">
    <source>
        <dbReference type="EMBL" id="SGY25233.1"/>
    </source>
</evidence>
<organism evidence="6 7">
    <name type="scientific">Microbotryum silenes-dioicae</name>
    <dbReference type="NCBI Taxonomy" id="796604"/>
    <lineage>
        <taxon>Eukaryota</taxon>
        <taxon>Fungi</taxon>
        <taxon>Dikarya</taxon>
        <taxon>Basidiomycota</taxon>
        <taxon>Pucciniomycotina</taxon>
        <taxon>Microbotryomycetes</taxon>
        <taxon>Microbotryales</taxon>
        <taxon>Microbotryaceae</taxon>
        <taxon>Microbotryum</taxon>
    </lineage>
</organism>
<dbReference type="SUPFAM" id="SSF51556">
    <property type="entry name" value="Metallo-dependent hydrolases"/>
    <property type="match status" value="1"/>
</dbReference>
<keyword evidence="2" id="KW-0479">Metal-binding</keyword>
<protein>
    <submittedName>
        <fullName evidence="6">BQ5605_C018g08593 protein</fullName>
    </submittedName>
</protein>
<feature type="domain" description="Amidohydrolase-related" evidence="5">
    <location>
        <begin position="68"/>
        <end position="458"/>
    </location>
</feature>
<dbReference type="Pfam" id="PF01979">
    <property type="entry name" value="Amidohydro_1"/>
    <property type="match status" value="1"/>
</dbReference>
<evidence type="ECO:0000256" key="1">
    <source>
        <dbReference type="ARBA" id="ARBA00001947"/>
    </source>
</evidence>
<dbReference type="GO" id="GO:0046098">
    <property type="term" value="P:guanine metabolic process"/>
    <property type="evidence" value="ECO:0007669"/>
    <property type="project" value="TreeGrafter"/>
</dbReference>
<dbReference type="InterPro" id="IPR006680">
    <property type="entry name" value="Amidohydro-rel"/>
</dbReference>
<dbReference type="Gene3D" id="2.30.40.10">
    <property type="entry name" value="Urease, subunit C, domain 1"/>
    <property type="match status" value="1"/>
</dbReference>
<gene>
    <name evidence="6" type="primary">BQ5605_C018g08593</name>
    <name evidence="6" type="ORF">BQ5605_C018G08593</name>
</gene>
<dbReference type="Proteomes" id="UP000249464">
    <property type="component" value="Unassembled WGS sequence"/>
</dbReference>
<dbReference type="InterPro" id="IPR032466">
    <property type="entry name" value="Metal_Hydrolase"/>
</dbReference>
<evidence type="ECO:0000256" key="4">
    <source>
        <dbReference type="ARBA" id="ARBA00022833"/>
    </source>
</evidence>
<evidence type="ECO:0000313" key="7">
    <source>
        <dbReference type="Proteomes" id="UP000249464"/>
    </source>
</evidence>
<evidence type="ECO:0000256" key="2">
    <source>
        <dbReference type="ARBA" id="ARBA00022723"/>
    </source>
</evidence>
<dbReference type="STRING" id="796604.A0A2X0LWI7"/>
<evidence type="ECO:0000256" key="3">
    <source>
        <dbReference type="ARBA" id="ARBA00022801"/>
    </source>
</evidence>
<sequence>MEFNVKTSHRIQGTFLNPTSDRKIEILHDHLLVKNEVDGTIDYFGPAVEAPKPKEVLDEVYKLAEDSFILPGFVDTHIHAPQYINAGNALDKPLKEWLEAYTFAAEARIDADPRGLGLKVYSRLVKRLIGSGTTAASVFGTLSVEANVVLAEAFIDGGIRGHIGKVNMDQNGIPTYIETTEASLRDTETFLSTLATKLEAVPAPYNDLVEACITPRFVPTCTPKLLDGLSALVEKHQLRIQSHMSESIGQVEWSKSLSDGVEDIHALDHHKLLTPRSLMAHCTHSTRAHLLLLSERQTSISHCPLSNLYFSPEKSFPLRSALTHAVKVGLGSDVSGGYDPSIESSMRMAVAVARQRAHAPEGVEKGESGVEWEEALWVATRGGAEAMGLSTGVFERGRPFDAQLIELGSPCSRVEWFDGFGEEGSVEVTTPFKTKVEKWFHLGSEVDRKAVWVQGRNVLQ</sequence>
<name>A0A2X0LWI7_9BASI</name>
<keyword evidence="4" id="KW-0862">Zinc</keyword>
<keyword evidence="3" id="KW-0378">Hydrolase</keyword>
<accession>A0A2X0LWI7</accession>
<dbReference type="GO" id="GO:0005829">
    <property type="term" value="C:cytosol"/>
    <property type="evidence" value="ECO:0007669"/>
    <property type="project" value="TreeGrafter"/>
</dbReference>
<evidence type="ECO:0000259" key="5">
    <source>
        <dbReference type="Pfam" id="PF01979"/>
    </source>
</evidence>
<dbReference type="InterPro" id="IPR051607">
    <property type="entry name" value="Metallo-dep_hydrolases"/>
</dbReference>
<dbReference type="SUPFAM" id="SSF51338">
    <property type="entry name" value="Composite domain of metallo-dependent hydrolases"/>
    <property type="match status" value="1"/>
</dbReference>
<dbReference type="Gene3D" id="3.20.20.140">
    <property type="entry name" value="Metal-dependent hydrolases"/>
    <property type="match status" value="1"/>
</dbReference>
<dbReference type="GO" id="GO:0008892">
    <property type="term" value="F:guanine deaminase activity"/>
    <property type="evidence" value="ECO:0007669"/>
    <property type="project" value="TreeGrafter"/>
</dbReference>
<dbReference type="GO" id="GO:0008270">
    <property type="term" value="F:zinc ion binding"/>
    <property type="evidence" value="ECO:0007669"/>
    <property type="project" value="TreeGrafter"/>
</dbReference>
<keyword evidence="7" id="KW-1185">Reference proteome</keyword>
<dbReference type="AlphaFoldDB" id="A0A2X0LWI7"/>